<reference evidence="2 3" key="1">
    <citation type="journal article" date="2023" name="Life. Sci Alliance">
        <title>Evolutionary insights into 3D genome organization and epigenetic landscape of Vigna mungo.</title>
        <authorList>
            <person name="Junaid A."/>
            <person name="Singh B."/>
            <person name="Bhatia S."/>
        </authorList>
    </citation>
    <scope>NUCLEOTIDE SEQUENCE [LARGE SCALE GENOMIC DNA]</scope>
    <source>
        <strain evidence="2">Urdbean</strain>
    </source>
</reference>
<evidence type="ECO:0000313" key="3">
    <source>
        <dbReference type="Proteomes" id="UP001374535"/>
    </source>
</evidence>
<organism evidence="2 3">
    <name type="scientific">Vigna mungo</name>
    <name type="common">Black gram</name>
    <name type="synonym">Phaseolus mungo</name>
    <dbReference type="NCBI Taxonomy" id="3915"/>
    <lineage>
        <taxon>Eukaryota</taxon>
        <taxon>Viridiplantae</taxon>
        <taxon>Streptophyta</taxon>
        <taxon>Embryophyta</taxon>
        <taxon>Tracheophyta</taxon>
        <taxon>Spermatophyta</taxon>
        <taxon>Magnoliopsida</taxon>
        <taxon>eudicotyledons</taxon>
        <taxon>Gunneridae</taxon>
        <taxon>Pentapetalae</taxon>
        <taxon>rosids</taxon>
        <taxon>fabids</taxon>
        <taxon>Fabales</taxon>
        <taxon>Fabaceae</taxon>
        <taxon>Papilionoideae</taxon>
        <taxon>50 kb inversion clade</taxon>
        <taxon>NPAAA clade</taxon>
        <taxon>indigoferoid/millettioid clade</taxon>
        <taxon>Phaseoleae</taxon>
        <taxon>Vigna</taxon>
    </lineage>
</organism>
<proteinExistence type="predicted"/>
<sequence>MNIATSISFIHVNVIVGAIWVVGVVDITIKSTSTTGVIAVIMISDTLRRICICILICIFPLIQSSPKGVLVVVHPHLEDPSRDPNVIAELLDQSIIPFLHSPPQFLREVLHLLLLLLAELGPVPLLRVLALQHHARKG</sequence>
<name>A0AAQ3PDI1_VIGMU</name>
<evidence type="ECO:0000313" key="2">
    <source>
        <dbReference type="EMBL" id="WVZ25926.1"/>
    </source>
</evidence>
<accession>A0AAQ3PDI1</accession>
<dbReference type="EMBL" id="CP144700">
    <property type="protein sequence ID" value="WVZ25926.1"/>
    <property type="molecule type" value="Genomic_DNA"/>
</dbReference>
<feature type="transmembrane region" description="Helical" evidence="1">
    <location>
        <begin position="6"/>
        <end position="25"/>
    </location>
</feature>
<protein>
    <submittedName>
        <fullName evidence="2">Uncharacterized protein</fullName>
    </submittedName>
</protein>
<dbReference type="AlphaFoldDB" id="A0AAQ3PDI1"/>
<evidence type="ECO:0000256" key="1">
    <source>
        <dbReference type="SAM" id="Phobius"/>
    </source>
</evidence>
<keyword evidence="1" id="KW-0812">Transmembrane</keyword>
<dbReference type="Proteomes" id="UP001374535">
    <property type="component" value="Chromosome 1"/>
</dbReference>
<keyword evidence="3" id="KW-1185">Reference proteome</keyword>
<gene>
    <name evidence="2" type="ORF">V8G54_004470</name>
</gene>
<feature type="transmembrane region" description="Helical" evidence="1">
    <location>
        <begin position="109"/>
        <end position="130"/>
    </location>
</feature>
<keyword evidence="1" id="KW-0472">Membrane</keyword>
<keyword evidence="1" id="KW-1133">Transmembrane helix</keyword>